<dbReference type="EMBL" id="CM056811">
    <property type="protein sequence ID" value="KAJ8634914.1"/>
    <property type="molecule type" value="Genomic_DNA"/>
</dbReference>
<protein>
    <submittedName>
        <fullName evidence="1">Uncharacterized protein</fullName>
    </submittedName>
</protein>
<gene>
    <name evidence="1" type="ORF">MRB53_009181</name>
</gene>
<keyword evidence="2" id="KW-1185">Reference proteome</keyword>
<sequence length="824" mass="94226">MVELITLVKSHHQALRWKWVIPGDAFKTRFETEEYNMPGLIFGFPDFKDNPYSFQDPFSGKFGFTMGKPSGNAKKHSESKANGLYAKPKNSKEPNSKAMDEDMTVFINMSQELKEEGNTLFQKRDYDGAMFKYGKALKLLPKNHIDIAYLHSNIAACYMQRGPSEYKEAIEECNMALDVSPKYSKALLKRARCYEALNRLDFALNDVGTVLRFEPNNLMAQEIAERVRKELERKGIQIDDKQILALECKEPACHSPTSTVVKEKTKKKKKQSSKTEDEAVVEEQPKSNEMQSNKAEDKTVVEEQPKSNGKKQSSKAEDKVVVEEQPKSKGKKQSSKAEDKAVVEEQPKATEEIMRTIKLVFGEDIRWAQMPANCSLSELREIVKNRFPSLKAVLIKYKDQEGDLVTITTTEELRWAEACANVQAARFSIVEVDPEQDPLFLHKFENGIEPKKLDGGSSYIDDWIIEFAQLFKNHVGFDSDGYLELHDVGMKFYSEAIEDTITCDDAQNLFDIAADKFQEMAALALFNWGNVHMSRARKRVPLTEDATTESVLAEVRRAYEWAETEYEKAGKKYREALDIKPDFYEGFLALGLQQFELAKLTWHFAVGSKANLDEVSSVRVIDLFEHAHKNIAKGTNMWEEMEEQRLSQLSNPDNGENQLKKMGLDGLFKELTTDEAAELAANMRSQINILWGTMLYERSIIEFKLGNDLWEDYLEASIDRFKHAGASQIDIAVMIKSHCSNETAQEGIVFKIDEIVQAWNEMYDAKKWKCGVPSFRLEPLLRLRHHLLLTEIGLFLFKSVAFIFQNEFIGEKKCFYSTLGVLSW</sequence>
<accession>A0ACC2LNB0</accession>
<name>A0ACC2LNB0_PERAE</name>
<reference evidence="1 2" key="1">
    <citation type="journal article" date="2022" name="Hortic Res">
        <title>A haplotype resolved chromosomal level avocado genome allows analysis of novel avocado genes.</title>
        <authorList>
            <person name="Nath O."/>
            <person name="Fletcher S.J."/>
            <person name="Hayward A."/>
            <person name="Shaw L.M."/>
            <person name="Masouleh A.K."/>
            <person name="Furtado A."/>
            <person name="Henry R.J."/>
            <person name="Mitter N."/>
        </authorList>
    </citation>
    <scope>NUCLEOTIDE SEQUENCE [LARGE SCALE GENOMIC DNA]</scope>
    <source>
        <strain evidence="2">cv. Hass</strain>
    </source>
</reference>
<organism evidence="1 2">
    <name type="scientific">Persea americana</name>
    <name type="common">Avocado</name>
    <dbReference type="NCBI Taxonomy" id="3435"/>
    <lineage>
        <taxon>Eukaryota</taxon>
        <taxon>Viridiplantae</taxon>
        <taxon>Streptophyta</taxon>
        <taxon>Embryophyta</taxon>
        <taxon>Tracheophyta</taxon>
        <taxon>Spermatophyta</taxon>
        <taxon>Magnoliopsida</taxon>
        <taxon>Magnoliidae</taxon>
        <taxon>Laurales</taxon>
        <taxon>Lauraceae</taxon>
        <taxon>Persea</taxon>
    </lineage>
</organism>
<evidence type="ECO:0000313" key="1">
    <source>
        <dbReference type="EMBL" id="KAJ8634914.1"/>
    </source>
</evidence>
<dbReference type="Proteomes" id="UP001234297">
    <property type="component" value="Chromosome 3"/>
</dbReference>
<comment type="caution">
    <text evidence="1">The sequence shown here is derived from an EMBL/GenBank/DDBJ whole genome shotgun (WGS) entry which is preliminary data.</text>
</comment>
<proteinExistence type="predicted"/>
<evidence type="ECO:0000313" key="2">
    <source>
        <dbReference type="Proteomes" id="UP001234297"/>
    </source>
</evidence>